<protein>
    <submittedName>
        <fullName evidence="1">Uncharacterized protein</fullName>
    </submittedName>
</protein>
<dbReference type="EMBL" id="NIRM01000004">
    <property type="protein sequence ID" value="PHI04341.1"/>
    <property type="molecule type" value="Genomic_DNA"/>
</dbReference>
<reference evidence="1 2" key="1">
    <citation type="submission" date="2017-06" db="EMBL/GenBank/DDBJ databases">
        <title>Draft genome sequence of Fusobacterium nucleatum subsp. polymorphum KCOM 1267 (=ChDC F290).</title>
        <authorList>
            <person name="Kook J.-K."/>
            <person name="Park S.-N."/>
            <person name="Lim Y.K."/>
            <person name="Roh H."/>
        </authorList>
    </citation>
    <scope>NUCLEOTIDE SEQUENCE [LARGE SCALE GENOMIC DNA]</scope>
    <source>
        <strain evidence="2">KCOM 1267(ChDC F290)</strain>
    </source>
</reference>
<evidence type="ECO:0000313" key="1">
    <source>
        <dbReference type="EMBL" id="PHI04341.1"/>
    </source>
</evidence>
<dbReference type="RefSeq" id="WP_099011825.1">
    <property type="nucleotide sequence ID" value="NZ_CP077154.1"/>
</dbReference>
<proteinExistence type="predicted"/>
<sequence>MEDLYFKNEEVRIIFGLAELGGKQQMDFLRIDYGHYSNKELAKSWYIETKRKIVGSKHPKLEIAFENLEKLYKGMIRK</sequence>
<dbReference type="AlphaFoldDB" id="A0A2C6BJE0"/>
<gene>
    <name evidence="1" type="ORF">CBG52_11305</name>
</gene>
<organism evidence="1 2">
    <name type="scientific">Fusobacterium nucleatum subsp. polymorphum</name>
    <name type="common">Fusobacterium polymorphum</name>
    <dbReference type="NCBI Taxonomy" id="76857"/>
    <lineage>
        <taxon>Bacteria</taxon>
        <taxon>Fusobacteriati</taxon>
        <taxon>Fusobacteriota</taxon>
        <taxon>Fusobacteriia</taxon>
        <taxon>Fusobacteriales</taxon>
        <taxon>Fusobacteriaceae</taxon>
        <taxon>Fusobacterium</taxon>
    </lineage>
</organism>
<comment type="caution">
    <text evidence="1">The sequence shown here is derived from an EMBL/GenBank/DDBJ whole genome shotgun (WGS) entry which is preliminary data.</text>
</comment>
<evidence type="ECO:0000313" key="2">
    <source>
        <dbReference type="Proteomes" id="UP000221504"/>
    </source>
</evidence>
<accession>A0A2C6BJE0</accession>
<name>A0A2C6BJE0_FUSNP</name>
<dbReference type="Proteomes" id="UP000221504">
    <property type="component" value="Unassembled WGS sequence"/>
</dbReference>